<dbReference type="InterPro" id="IPR011989">
    <property type="entry name" value="ARM-like"/>
</dbReference>
<dbReference type="PANTHER" id="PTHR45532:SF4">
    <property type="entry name" value="WD REPEAT-CONTAINING PROTEIN 55 HOMOLOG"/>
    <property type="match status" value="1"/>
</dbReference>
<dbReference type="Pfam" id="PF00400">
    <property type="entry name" value="WD40"/>
    <property type="match status" value="2"/>
</dbReference>
<feature type="compositionally biased region" description="Acidic residues" evidence="4">
    <location>
        <begin position="1032"/>
        <end position="1071"/>
    </location>
</feature>
<dbReference type="SUPFAM" id="SSF50978">
    <property type="entry name" value="WD40 repeat-like"/>
    <property type="match status" value="2"/>
</dbReference>
<keyword evidence="1 3" id="KW-0853">WD repeat</keyword>
<dbReference type="PANTHER" id="PTHR45532">
    <property type="entry name" value="WD REPEAT-CONTAINING PROTEIN 97"/>
    <property type="match status" value="1"/>
</dbReference>
<feature type="compositionally biased region" description="Low complexity" evidence="4">
    <location>
        <begin position="1075"/>
        <end position="1091"/>
    </location>
</feature>
<feature type="compositionally biased region" description="Basic and acidic residues" evidence="4">
    <location>
        <begin position="816"/>
        <end position="826"/>
    </location>
</feature>
<feature type="region of interest" description="Disordered" evidence="4">
    <location>
        <begin position="1942"/>
        <end position="1972"/>
    </location>
</feature>
<feature type="region of interest" description="Disordered" evidence="4">
    <location>
        <begin position="876"/>
        <end position="899"/>
    </location>
</feature>
<dbReference type="PROSITE" id="PS50294">
    <property type="entry name" value="WD_REPEATS_REGION"/>
    <property type="match status" value="1"/>
</dbReference>
<dbReference type="InterPro" id="IPR019775">
    <property type="entry name" value="WD40_repeat_CS"/>
</dbReference>
<sequence>MTVISKSKILPWADVFPQIEEIVSNQTDTPFCVSIPYGLQLQKHLWNPERLRVVRHVKSGTGHSFISHHGVGKNNEINIWNFSKEKQPGNLAAGIQSVSTDLMFLHILFSQRRWVYITYCNDMSMRVFSAKFHLVSTTSVKKTVLSLAYNEIRDEIITGIAGGIMTWKFSVGQQDPLIPGQLISCSFEPFDWVMSLTIDNRSQQILAISDVRISMIYLHSNQERCFFQKKCDFSFTTCAFYNPASYFITGDKNGSIRAWSTSVNSFPMVTQFLGHTSEITKLLVHPEEPLLVSSSLDKTIRIWNFDTCAQTFKLETGEEVISMSLLSDDLLYYHSDHHIKIWSLNLFHSLFTALSSKIRICIRVKSPGYPCRVLVLAEDGGVRLVSPVHGYVLTTLLPITTMTTDVMDVAHDPRQEKIYLVLGTREVLVFASDTNPCCAHQLWVPDSPDEGVCSLALVNAEFALHENELPLQSGLLFAGHYDGQISLISGKDIYMRENIQAHQGQVTFLRVSASCSESRDSLASRDHLISCGTDCTVRIWRLIHSERNQVSILQVALVKLLRAPRDLAMAGNTLCMAMADNNVIMCRVQADRKSNTNNGDAVKNSHEFLMHSKDEGHSAVINGSAARATLLYPLCFSRPIRNVQKDSAEKKSSWIKCKQRLNGFRRLLKLNHVTDICTCLFFQKLSCCSTLGLFATSSEDQSVKIWNTDNQLVREMCFDESLCGVCFANSRGDILVGFQSHISLVTILNYLPLSYLKILSRKSIENDPFEDYVQFNDLLKSWYDPQRVPRMPLKADKRRPLELTEIKKPKKRKKKEPVIEKAKQEDGEGQDLFQKRRQSRKLSTQIHVMMALRRFSKNSSKKSLAEMVNGILEKQDESAKMEDSQNWQTPLPLPDEKETPKKYWPCAPDGYIPNSVIRKFIKPKPFPDHERLISRHKRHVTSNAKVKEEEDEETDEDLRITDFWTLWKALQTSLVKHKALEEGFKRDEDERGKAKRRRVSKRNESKLGRRLPSRPQAGTSTSKEPLANVEEDHGEEEMEEEELDEEEQEQEQKEEEEMEKVEEEEEVAEQEESNKSSPKSTSESSTMCSPMEIQESPELFFEESDEEETDIDVFRSPFSDTDSVDSVMRLEIKPYTNLLSRIKGKDWYPTLQKKTLPTVDTVLDDMVSALKTENCGEYIKDICESFKNIEREFGIPDEKMNEIQKQFIRMTSSENPSIRWAAVWALGQLNVHRNDAYLSLVRRLVDDDKNTRKQATKVLKDLTGVDTKEGLCRLLINTGVVNTYLPCNDNAVLLELAERLRSKYGQKANVTVVEEDDEEVPPPSDLRNTDLRNTLKRKPFKANFEQPITMKKRPREVPVEFRKHSIFERPPSLADTDKFKAILAESHLGCKLLQNMEPSRRGTIHSQTLIRAKDVKDSLKVGVGIMCLIYGSRPTYLLNFQTLNLVFLIYPSVTPGSNMQINHKAQNTTPSQGLSHKTQSIHTTPSRAMSQHTTSPEPRMEPKDRSSYKRQTSIYRKGHKQHFTLGEILSIMGQTAGINQPSAKLLLLKTKRTKPTIEKQISVDDDEIQPNYNIGDLLETCCNLPPLGNSLTTLASKASKTKQEMVMSMRRLFQSELLSSKQKGDYVFIDGLGRLPAKYHDSLQETRRKIFELVKKCSENDELFSSSRVEIAQPFTSLLENLLQFCAILGPEKEVHETTHTSRRETSNLLVDKTISRIQQISFARKKTDVQAQPIFEQTSLHHCLGPDTCGQRLLNSTLIKSKTLSDSHLRTSRETQEFLVMSLPHRLSVHTGMKREGKSHFGIMELTWRAGTPIPSSESEECQKERASGLSELSGKPIELKEHHWLKEPKQRSKFNIPKSKSVPPLSHRKVKPFAEKQLTLFQALNSLNSKDSLAGLVEYINNKNIIKKQFLGENGNLCGSFTGVPQPPHTATPLSVLASPALRTKNNDSMSSVKSGESSGRRSTFHDQTHDLTRESLVRNLDEFHHPPVWGFGGRPRRL</sequence>
<dbReference type="SMART" id="SM00320">
    <property type="entry name" value="WD40"/>
    <property type="match status" value="5"/>
</dbReference>
<feature type="region of interest" description="Disordered" evidence="4">
    <location>
        <begin position="1461"/>
        <end position="1510"/>
    </location>
</feature>
<organism evidence="5 6">
    <name type="scientific">Pocillopora meandrina</name>
    <dbReference type="NCBI Taxonomy" id="46732"/>
    <lineage>
        <taxon>Eukaryota</taxon>
        <taxon>Metazoa</taxon>
        <taxon>Cnidaria</taxon>
        <taxon>Anthozoa</taxon>
        <taxon>Hexacorallia</taxon>
        <taxon>Scleractinia</taxon>
        <taxon>Astrocoeniina</taxon>
        <taxon>Pocilloporidae</taxon>
        <taxon>Pocillopora</taxon>
    </lineage>
</organism>
<evidence type="ECO:0000313" key="6">
    <source>
        <dbReference type="Proteomes" id="UP001159428"/>
    </source>
</evidence>
<feature type="compositionally biased region" description="Low complexity" evidence="4">
    <location>
        <begin position="1951"/>
        <end position="1964"/>
    </location>
</feature>
<keyword evidence="6" id="KW-1185">Reference proteome</keyword>
<feature type="region of interest" description="Disordered" evidence="4">
    <location>
        <begin position="934"/>
        <end position="955"/>
    </location>
</feature>
<dbReference type="EMBL" id="CALNXJ010000009">
    <property type="protein sequence ID" value="CAH3104428.1"/>
    <property type="molecule type" value="Genomic_DNA"/>
</dbReference>
<evidence type="ECO:0000313" key="5">
    <source>
        <dbReference type="EMBL" id="CAH3104428.1"/>
    </source>
</evidence>
<evidence type="ECO:0000256" key="4">
    <source>
        <dbReference type="SAM" id="MobiDB-lite"/>
    </source>
</evidence>
<dbReference type="Proteomes" id="UP001159428">
    <property type="component" value="Unassembled WGS sequence"/>
</dbReference>
<evidence type="ECO:0000256" key="2">
    <source>
        <dbReference type="ARBA" id="ARBA00022737"/>
    </source>
</evidence>
<accession>A0AAU9W5A1</accession>
<feature type="region of interest" description="Disordered" evidence="4">
    <location>
        <begin position="806"/>
        <end position="840"/>
    </location>
</feature>
<dbReference type="SUPFAM" id="SSF48371">
    <property type="entry name" value="ARM repeat"/>
    <property type="match status" value="1"/>
</dbReference>
<name>A0AAU9W5A1_9CNID</name>
<feature type="compositionally biased region" description="Polar residues" evidence="4">
    <location>
        <begin position="1461"/>
        <end position="1496"/>
    </location>
</feature>
<dbReference type="InterPro" id="IPR001680">
    <property type="entry name" value="WD40_rpt"/>
</dbReference>
<dbReference type="PROSITE" id="PS00678">
    <property type="entry name" value="WD_REPEATS_1"/>
    <property type="match status" value="1"/>
</dbReference>
<keyword evidence="2" id="KW-0677">Repeat</keyword>
<dbReference type="Gene3D" id="1.25.10.10">
    <property type="entry name" value="Leucine-rich Repeat Variant"/>
    <property type="match status" value="1"/>
</dbReference>
<evidence type="ECO:0000256" key="3">
    <source>
        <dbReference type="PROSITE-ProRule" id="PRU00221"/>
    </source>
</evidence>
<dbReference type="InterPro" id="IPR036322">
    <property type="entry name" value="WD40_repeat_dom_sf"/>
</dbReference>
<dbReference type="PROSITE" id="PS50082">
    <property type="entry name" value="WD_REPEATS_2"/>
    <property type="match status" value="1"/>
</dbReference>
<dbReference type="InterPro" id="IPR015943">
    <property type="entry name" value="WD40/YVTN_repeat-like_dom_sf"/>
</dbReference>
<comment type="caution">
    <text evidence="5">The sequence shown here is derived from an EMBL/GenBank/DDBJ whole genome shotgun (WGS) entry which is preliminary data.</text>
</comment>
<feature type="compositionally biased region" description="Basic and acidic residues" evidence="4">
    <location>
        <begin position="1498"/>
        <end position="1507"/>
    </location>
</feature>
<protein>
    <submittedName>
        <fullName evidence="5">Uncharacterized protein</fullName>
    </submittedName>
</protein>
<feature type="repeat" description="WD" evidence="3">
    <location>
        <begin position="272"/>
        <end position="307"/>
    </location>
</feature>
<dbReference type="Gene3D" id="2.130.10.10">
    <property type="entry name" value="YVTN repeat-like/Quinoprotein amine dehydrogenase"/>
    <property type="match status" value="2"/>
</dbReference>
<evidence type="ECO:0000256" key="1">
    <source>
        <dbReference type="ARBA" id="ARBA00022574"/>
    </source>
</evidence>
<proteinExistence type="predicted"/>
<dbReference type="InterPro" id="IPR016024">
    <property type="entry name" value="ARM-type_fold"/>
</dbReference>
<reference evidence="5 6" key="1">
    <citation type="submission" date="2022-05" db="EMBL/GenBank/DDBJ databases">
        <authorList>
            <consortium name="Genoscope - CEA"/>
            <person name="William W."/>
        </authorList>
    </citation>
    <scope>NUCLEOTIDE SEQUENCE [LARGE SCALE GENOMIC DNA]</scope>
</reference>
<gene>
    <name evidence="5" type="ORF">PMEA_00034722</name>
</gene>
<feature type="region of interest" description="Disordered" evidence="4">
    <location>
        <begin position="985"/>
        <end position="1091"/>
    </location>
</feature>